<feature type="signal peptide" evidence="1">
    <location>
        <begin position="1"/>
        <end position="31"/>
    </location>
</feature>
<proteinExistence type="predicted"/>
<dbReference type="Gene3D" id="2.120.10.70">
    <property type="entry name" value="Fucose-specific lectin"/>
    <property type="match status" value="1"/>
</dbReference>
<feature type="chain" id="PRO_5047159048" evidence="1">
    <location>
        <begin position="32"/>
        <end position="327"/>
    </location>
</feature>
<name>A0ABN2F1H0_9ACTN</name>
<evidence type="ECO:0000313" key="2">
    <source>
        <dbReference type="EMBL" id="GAA1626261.1"/>
    </source>
</evidence>
<organism evidence="2 3">
    <name type="scientific">Kribbella alba</name>
    <dbReference type="NCBI Taxonomy" id="190197"/>
    <lineage>
        <taxon>Bacteria</taxon>
        <taxon>Bacillati</taxon>
        <taxon>Actinomycetota</taxon>
        <taxon>Actinomycetes</taxon>
        <taxon>Propionibacteriales</taxon>
        <taxon>Kribbellaceae</taxon>
        <taxon>Kribbella</taxon>
    </lineage>
</organism>
<dbReference type="Proteomes" id="UP001501319">
    <property type="component" value="Unassembled WGS sequence"/>
</dbReference>
<evidence type="ECO:0000313" key="3">
    <source>
        <dbReference type="Proteomes" id="UP001501319"/>
    </source>
</evidence>
<dbReference type="EMBL" id="BAAANE010000003">
    <property type="protein sequence ID" value="GAA1626261.1"/>
    <property type="molecule type" value="Genomic_DNA"/>
</dbReference>
<dbReference type="SUPFAM" id="SSF89372">
    <property type="entry name" value="Fucose-specific lectin"/>
    <property type="match status" value="1"/>
</dbReference>
<reference evidence="2 3" key="1">
    <citation type="journal article" date="2019" name="Int. J. Syst. Evol. Microbiol.">
        <title>The Global Catalogue of Microorganisms (GCM) 10K type strain sequencing project: providing services to taxonomists for standard genome sequencing and annotation.</title>
        <authorList>
            <consortium name="The Broad Institute Genomics Platform"/>
            <consortium name="The Broad Institute Genome Sequencing Center for Infectious Disease"/>
            <person name="Wu L."/>
            <person name="Ma J."/>
        </authorList>
    </citation>
    <scope>NUCLEOTIDE SEQUENCE [LARGE SCALE GENOMIC DNA]</scope>
    <source>
        <strain evidence="2 3">JCM 14306</strain>
    </source>
</reference>
<sequence length="327" mass="35472">MQISWKRWRLPLIAVLTALAVSVTFTGEAFAAEPGESDNWLAEHVGSQELSARNTVSEARNTNGDLLQVWRGETNNIVWLAYDGNDPFQLTNPDGTSTATYVSPTVVPYGTDSFMVFHTGTNGLIYYTQVNTVAGTWSGSWTAVPYQASNNTVAVAQLGTGSNQLYMVYRAANDDEIWGTRWNGSSWGGTQTIAGGTSPSAPSLAYNPGSGLWAAARGEDNGIWMSYSDNNGNQWGDWTPQGGSTTRPPTIAASGQTDQMLVSYVDSTYRPNWRTYGQYGAPTGGWSQDATGWQTIYSVGLSVVRNIMYAILTGQDGNVYYKQVYSS</sequence>
<gene>
    <name evidence="2" type="ORF">GCM10009744_12670</name>
</gene>
<keyword evidence="3" id="KW-1185">Reference proteome</keyword>
<keyword evidence="1" id="KW-0732">Signal</keyword>
<protein>
    <submittedName>
        <fullName evidence="2">Uncharacterized protein</fullName>
    </submittedName>
</protein>
<dbReference type="RefSeq" id="WP_344109785.1">
    <property type="nucleotide sequence ID" value="NZ_BAAANE010000003.1"/>
</dbReference>
<comment type="caution">
    <text evidence="2">The sequence shown here is derived from an EMBL/GenBank/DDBJ whole genome shotgun (WGS) entry which is preliminary data.</text>
</comment>
<accession>A0ABN2F1H0</accession>
<evidence type="ECO:0000256" key="1">
    <source>
        <dbReference type="SAM" id="SignalP"/>
    </source>
</evidence>